<name>A0A0A9AQH2_ARUDO</name>
<reference evidence="2" key="2">
    <citation type="journal article" date="2015" name="Data Brief">
        <title>Shoot transcriptome of the giant reed, Arundo donax.</title>
        <authorList>
            <person name="Barrero R.A."/>
            <person name="Guerrero F.D."/>
            <person name="Moolhuijzen P."/>
            <person name="Goolsby J.A."/>
            <person name="Tidwell J."/>
            <person name="Bellgard S.E."/>
            <person name="Bellgard M.I."/>
        </authorList>
    </citation>
    <scope>NUCLEOTIDE SEQUENCE</scope>
    <source>
        <tissue evidence="2">Shoot tissue taken approximately 20 cm above the soil surface</tissue>
    </source>
</reference>
<feature type="compositionally biased region" description="Basic and acidic residues" evidence="1">
    <location>
        <begin position="51"/>
        <end position="61"/>
    </location>
</feature>
<protein>
    <submittedName>
        <fullName evidence="2">Uncharacterized protein</fullName>
    </submittedName>
</protein>
<feature type="compositionally biased region" description="Polar residues" evidence="1">
    <location>
        <begin position="20"/>
        <end position="33"/>
    </location>
</feature>
<feature type="compositionally biased region" description="Gly residues" evidence="1">
    <location>
        <begin position="1"/>
        <end position="12"/>
    </location>
</feature>
<dbReference type="EMBL" id="GBRH01244499">
    <property type="protein sequence ID" value="JAD53396.1"/>
    <property type="molecule type" value="Transcribed_RNA"/>
</dbReference>
<accession>A0A0A9AQH2</accession>
<evidence type="ECO:0000313" key="2">
    <source>
        <dbReference type="EMBL" id="JAD53396.1"/>
    </source>
</evidence>
<evidence type="ECO:0000256" key="1">
    <source>
        <dbReference type="SAM" id="MobiDB-lite"/>
    </source>
</evidence>
<reference evidence="2" key="1">
    <citation type="submission" date="2014-09" db="EMBL/GenBank/DDBJ databases">
        <authorList>
            <person name="Magalhaes I.L.F."/>
            <person name="Oliveira U."/>
            <person name="Santos F.R."/>
            <person name="Vidigal T.H.D.A."/>
            <person name="Brescovit A.D."/>
            <person name="Santos A.J."/>
        </authorList>
    </citation>
    <scope>NUCLEOTIDE SEQUENCE</scope>
    <source>
        <tissue evidence="2">Shoot tissue taken approximately 20 cm above the soil surface</tissue>
    </source>
</reference>
<feature type="region of interest" description="Disordered" evidence="1">
    <location>
        <begin position="1"/>
        <end position="95"/>
    </location>
</feature>
<feature type="compositionally biased region" description="Gly residues" evidence="1">
    <location>
        <begin position="86"/>
        <end position="95"/>
    </location>
</feature>
<proteinExistence type="predicted"/>
<dbReference type="AlphaFoldDB" id="A0A0A9AQH2"/>
<organism evidence="2">
    <name type="scientific">Arundo donax</name>
    <name type="common">Giant reed</name>
    <name type="synonym">Donax arundinaceus</name>
    <dbReference type="NCBI Taxonomy" id="35708"/>
    <lineage>
        <taxon>Eukaryota</taxon>
        <taxon>Viridiplantae</taxon>
        <taxon>Streptophyta</taxon>
        <taxon>Embryophyta</taxon>
        <taxon>Tracheophyta</taxon>
        <taxon>Spermatophyta</taxon>
        <taxon>Magnoliopsida</taxon>
        <taxon>Liliopsida</taxon>
        <taxon>Poales</taxon>
        <taxon>Poaceae</taxon>
        <taxon>PACMAD clade</taxon>
        <taxon>Arundinoideae</taxon>
        <taxon>Arundineae</taxon>
        <taxon>Arundo</taxon>
    </lineage>
</organism>
<sequence length="95" mass="9755">MAAHPHGGGGEGASSQVGGDSSNSAPHADSNQDALEDDATASGATNRKRNPVRERGTEQGRRGRAVCGGGLGRRARRRRLQRRSAGGIGVLVGLR</sequence>
<feature type="compositionally biased region" description="Basic residues" evidence="1">
    <location>
        <begin position="73"/>
        <end position="82"/>
    </location>
</feature>